<dbReference type="Proteomes" id="UP000325008">
    <property type="component" value="Unassembled WGS sequence"/>
</dbReference>
<evidence type="ECO:0000313" key="1">
    <source>
        <dbReference type="EMBL" id="SPO46186.1"/>
    </source>
</evidence>
<gene>
    <name evidence="1" type="ORF">PSANT_03872</name>
</gene>
<organism evidence="1 2">
    <name type="scientific">Pseudozyma antarctica</name>
    <name type="common">Yeast</name>
    <name type="synonym">Candida antarctica</name>
    <dbReference type="NCBI Taxonomy" id="84753"/>
    <lineage>
        <taxon>Eukaryota</taxon>
        <taxon>Fungi</taxon>
        <taxon>Dikarya</taxon>
        <taxon>Basidiomycota</taxon>
        <taxon>Ustilaginomycotina</taxon>
        <taxon>Ustilaginomycetes</taxon>
        <taxon>Ustilaginales</taxon>
        <taxon>Ustilaginaceae</taxon>
        <taxon>Moesziomyces</taxon>
    </lineage>
</organism>
<sequence length="220" mass="22687">MASPKSSWAKSLLHTRKASLSLGWDDDVPGAGFGLDSCVKGTGTKRICITAAAAAAALGSTGTSPAASARHLKLLASNPDAIAALPPPLTFSIKYAALAVLALGAYRSNHTSALLWRGRASFERFRCRRGDLSQLTRDGRDVEAVCPSGGTETFPPAPVAAKLAGTTGAFLSWDLGPVRVSPPATRLASSKICVLASDVSVPGPCVDRPFCLLLAPTVDC</sequence>
<proteinExistence type="predicted"/>
<keyword evidence="2" id="KW-1185">Reference proteome</keyword>
<dbReference type="EMBL" id="OOIQ01000009">
    <property type="protein sequence ID" value="SPO46186.1"/>
    <property type="molecule type" value="Genomic_DNA"/>
</dbReference>
<name>A0A5C3FPX9_PSEA2</name>
<reference evidence="1" key="1">
    <citation type="submission" date="2018-03" db="EMBL/GenBank/DDBJ databases">
        <authorList>
            <person name="Guldener U."/>
        </authorList>
    </citation>
    <scope>NUCLEOTIDE SEQUENCE [LARGE SCALE GENOMIC DNA]</scope>
    <source>
        <strain evidence="1">ATCC34888</strain>
    </source>
</reference>
<dbReference type="AlphaFoldDB" id="A0A5C3FPX9"/>
<protein>
    <submittedName>
        <fullName evidence="1">Uncharacterized protein</fullName>
    </submittedName>
</protein>
<accession>A0A5C3FPX9</accession>
<evidence type="ECO:0000313" key="2">
    <source>
        <dbReference type="Proteomes" id="UP000325008"/>
    </source>
</evidence>
<comment type="caution">
    <text evidence="1">The sequence shown here is derived from an EMBL/GenBank/DDBJ whole genome shotgun (WGS) entry which is preliminary data.</text>
</comment>